<dbReference type="VEuPathDB" id="FungiDB:PGTG_09714"/>
<comment type="similarity">
    <text evidence="2">Belongs to the nucleoporin interacting component (NIC) family.</text>
</comment>
<evidence type="ECO:0000256" key="1">
    <source>
        <dbReference type="ARBA" id="ARBA00004259"/>
    </source>
</evidence>
<dbReference type="HOGENOM" id="CLU_011846_0_0_1"/>
<dbReference type="InterPro" id="IPR007231">
    <property type="entry name" value="Nucleoporin_int_Nup93/Nic96"/>
</dbReference>
<dbReference type="GO" id="GO:0005643">
    <property type="term" value="C:nuclear pore"/>
    <property type="evidence" value="ECO:0000318"/>
    <property type="project" value="GO_Central"/>
</dbReference>
<accession>E3KI76</accession>
<dbReference type="STRING" id="418459.E3KI76"/>
<evidence type="ECO:0008006" key="7">
    <source>
        <dbReference type="Google" id="ProtNLM"/>
    </source>
</evidence>
<dbReference type="OrthoDB" id="1918363at2759"/>
<comment type="subcellular location">
    <subcellularLocation>
        <location evidence="1">Nucleus envelope</location>
    </subcellularLocation>
</comment>
<dbReference type="Pfam" id="PF04097">
    <property type="entry name" value="Nic96"/>
    <property type="match status" value="1"/>
</dbReference>
<evidence type="ECO:0000313" key="5">
    <source>
        <dbReference type="EMBL" id="EFP84001.2"/>
    </source>
</evidence>
<evidence type="ECO:0000256" key="3">
    <source>
        <dbReference type="ARBA" id="ARBA00023242"/>
    </source>
</evidence>
<evidence type="ECO:0000256" key="4">
    <source>
        <dbReference type="SAM" id="MobiDB-lite"/>
    </source>
</evidence>
<dbReference type="PANTHER" id="PTHR11225">
    <property type="entry name" value="NUCLEAR PORE COMPLEX PROTEIN NUP93 NUCLEOPORIN NUP93 DEAD EYE PROTEIN"/>
    <property type="match status" value="1"/>
</dbReference>
<reference key="1">
    <citation type="submission" date="2007-01" db="EMBL/GenBank/DDBJ databases">
        <title>The Genome Sequence of Puccinia graminis f. sp. tritici Strain CRL 75-36-700-3.</title>
        <authorList>
            <consortium name="The Broad Institute Genome Sequencing Platform"/>
            <person name="Birren B."/>
            <person name="Lander E."/>
            <person name="Galagan J."/>
            <person name="Nusbaum C."/>
            <person name="Devon K."/>
            <person name="Cuomo C."/>
            <person name="Jaffe D."/>
            <person name="Butler J."/>
            <person name="Alvarez P."/>
            <person name="Gnerre S."/>
            <person name="Grabherr M."/>
            <person name="Mauceli E."/>
            <person name="Brockman W."/>
            <person name="Young S."/>
            <person name="LaButti K."/>
            <person name="Sykes S."/>
            <person name="DeCaprio D."/>
            <person name="Crawford M."/>
            <person name="Koehrsen M."/>
            <person name="Engels R."/>
            <person name="Montgomery P."/>
            <person name="Pearson M."/>
            <person name="Howarth C."/>
            <person name="Larson L."/>
            <person name="White J."/>
            <person name="Zeng Q."/>
            <person name="Kodira C."/>
            <person name="Yandava C."/>
            <person name="Alvarado L."/>
            <person name="O'Leary S."/>
            <person name="Szabo L."/>
            <person name="Dean R."/>
            <person name="Schein J."/>
        </authorList>
    </citation>
    <scope>NUCLEOTIDE SEQUENCE</scope>
    <source>
        <strain>CRL 75-36-700-3</strain>
    </source>
</reference>
<dbReference type="Proteomes" id="UP000008783">
    <property type="component" value="Unassembled WGS sequence"/>
</dbReference>
<dbReference type="AlphaFoldDB" id="E3KI76"/>
<evidence type="ECO:0000256" key="2">
    <source>
        <dbReference type="ARBA" id="ARBA00010186"/>
    </source>
</evidence>
<gene>
    <name evidence="5" type="ORF">PGTG_09714</name>
</gene>
<dbReference type="GO" id="GO:0006606">
    <property type="term" value="P:protein import into nucleus"/>
    <property type="evidence" value="ECO:0000318"/>
    <property type="project" value="GO_Central"/>
</dbReference>
<dbReference type="GO" id="GO:0016973">
    <property type="term" value="P:poly(A)+ mRNA export from nucleus"/>
    <property type="evidence" value="ECO:0000318"/>
    <property type="project" value="GO_Central"/>
</dbReference>
<evidence type="ECO:0000313" key="6">
    <source>
        <dbReference type="Proteomes" id="UP000008783"/>
    </source>
</evidence>
<dbReference type="InParanoid" id="E3KI76"/>
<dbReference type="EMBL" id="DS178288">
    <property type="protein sequence ID" value="EFP84001.2"/>
    <property type="molecule type" value="Genomic_DNA"/>
</dbReference>
<dbReference type="GO" id="GO:0017056">
    <property type="term" value="F:structural constituent of nuclear pore"/>
    <property type="evidence" value="ECO:0000318"/>
    <property type="project" value="GO_Central"/>
</dbReference>
<sequence length="1091" mass="120669">MLRERIGAELVRVGFLPFSAAPAQHAHVSPNPAVAGGHQNREKPLKAHCPVYPLHHPPTPTPTPTTAIATRMGSQSPFPSSFRLTTPSAKPPASSVSDSLKQLLDHSRQLHSGIASASSLNTNSGFNQFSGATNASSNLTGTLPTVQLGLDQIEAQSRRLVSKIRKNDTLDASLSLFGGGPANSHRDGRSLTALNGQGTSSKAHYLLAGAGVNAEELGKTIDGVDLRGTFEPLQPLQDTDVEGYLKHEHEQSIIASIEEGRRQTVQDFYQILDRSMRQNWEEQKELLFEELARHQPQSSSEGGNVISMSQSRLPFSGSTNFSEIQSGVGPRTGPSQTDMHGKMMKYDQAVSKLNERRLQNAYFPIVHAFKDASLSVTEEQARSSQNAPLSDTWNLLAQLVQEKNTGLSDQDSETIGGIRLTTISAERKYAKHYLGDPQSLEAKNVRKQLADGAKTHLEQQFVAHINMQIAAHPLEATLGGDPSTANKVRAYVDLKFCKNGTWTDKRLEIINNTPVWARIFYLLRIGQISEAVKFTKTYEQHIRKTEPNFLSYFSSWASSPDRRLSKTLRDRFLAEYNQRTREVSGAEGGFGSGTSHATAANVDPFKHAVYKIIGRIEIQRKNVPVAIASMEDWVWLQLVLVKETDPALDHPVSSNNSSISSNHERYGLEEFAQVISKYGESHFDPNGNRPLMYFRVLLMSGQFEKACLFLQQKPHYQVDAVHFAIALSYYGLLRISDSAPSTEGGASSPKGRSSSMSLPSVNFARLIYRYTRLFAKSAPEVAVQYLYLICLNADAPPPSLGQNQVTLCHTYIGDLAVETASREEILGDVRNDGTRIPGMIERDLSLIKLSNQREYLETIVKQAAERAFRERRLRDAIRLFNIAEEYDRVIAVINIELGSSLFQPGSKPASSRIGDETNSAGPKGATVSLTASEDIVAVANNVLAHYDRTSTISSRITRKNRDTCALLLRFKTVLDLHEQGKNEQALAILDSIDLLPTGSDLVQIIRKSEQVKDLDDTIVKNLDVIVLSGMNILYQVFSTFKDSPYGDASRQAKMAEIKTKARAITTFAGMLRYRLSPETYSQLSRLQAYLH</sequence>
<keyword evidence="6" id="KW-1185">Reference proteome</keyword>
<protein>
    <recommendedName>
        <fullName evidence="7">Nuclear pore protein</fullName>
    </recommendedName>
</protein>
<feature type="region of interest" description="Disordered" evidence="4">
    <location>
        <begin position="74"/>
        <end position="97"/>
    </location>
</feature>
<dbReference type="FunCoup" id="E3KI76">
    <property type="interactions" value="1012"/>
</dbReference>
<proteinExistence type="inferred from homology"/>
<dbReference type="RefSeq" id="XP_003328420.2">
    <property type="nucleotide sequence ID" value="XM_003328372.2"/>
</dbReference>
<reference evidence="6" key="2">
    <citation type="journal article" date="2011" name="Proc. Natl. Acad. Sci. U.S.A.">
        <title>Obligate biotrophy features unraveled by the genomic analysis of rust fungi.</title>
        <authorList>
            <person name="Duplessis S."/>
            <person name="Cuomo C.A."/>
            <person name="Lin Y.-C."/>
            <person name="Aerts A."/>
            <person name="Tisserant E."/>
            <person name="Veneault-Fourrey C."/>
            <person name="Joly D.L."/>
            <person name="Hacquard S."/>
            <person name="Amselem J."/>
            <person name="Cantarel B.L."/>
            <person name="Chiu R."/>
            <person name="Coutinho P.M."/>
            <person name="Feau N."/>
            <person name="Field M."/>
            <person name="Frey P."/>
            <person name="Gelhaye E."/>
            <person name="Goldberg J."/>
            <person name="Grabherr M.G."/>
            <person name="Kodira C.D."/>
            <person name="Kohler A."/>
            <person name="Kuees U."/>
            <person name="Lindquist E.A."/>
            <person name="Lucas S.M."/>
            <person name="Mago R."/>
            <person name="Mauceli E."/>
            <person name="Morin E."/>
            <person name="Murat C."/>
            <person name="Pangilinan J.L."/>
            <person name="Park R."/>
            <person name="Pearson M."/>
            <person name="Quesneville H."/>
            <person name="Rouhier N."/>
            <person name="Sakthikumar S."/>
            <person name="Salamov A.A."/>
            <person name="Schmutz J."/>
            <person name="Selles B."/>
            <person name="Shapiro H."/>
            <person name="Tanguay P."/>
            <person name="Tuskan G.A."/>
            <person name="Henrissat B."/>
            <person name="Van de Peer Y."/>
            <person name="Rouze P."/>
            <person name="Ellis J.G."/>
            <person name="Dodds P.N."/>
            <person name="Schein J.E."/>
            <person name="Zhong S."/>
            <person name="Hamelin R.C."/>
            <person name="Grigoriev I.V."/>
            <person name="Szabo L.J."/>
            <person name="Martin F."/>
        </authorList>
    </citation>
    <scope>NUCLEOTIDE SEQUENCE [LARGE SCALE GENOMIC DNA]</scope>
    <source>
        <strain evidence="6">CRL 75-36-700-3 / race SCCL</strain>
    </source>
</reference>
<organism evidence="5 6">
    <name type="scientific">Puccinia graminis f. sp. tritici (strain CRL 75-36-700-3 / race SCCL)</name>
    <name type="common">Black stem rust fungus</name>
    <dbReference type="NCBI Taxonomy" id="418459"/>
    <lineage>
        <taxon>Eukaryota</taxon>
        <taxon>Fungi</taxon>
        <taxon>Dikarya</taxon>
        <taxon>Basidiomycota</taxon>
        <taxon>Pucciniomycotina</taxon>
        <taxon>Pucciniomycetes</taxon>
        <taxon>Pucciniales</taxon>
        <taxon>Pucciniaceae</taxon>
        <taxon>Puccinia</taxon>
    </lineage>
</organism>
<dbReference type="eggNOG" id="KOG2168">
    <property type="taxonomic scope" value="Eukaryota"/>
</dbReference>
<dbReference type="GeneID" id="10532696"/>
<keyword evidence="3" id="KW-0539">Nucleus</keyword>
<dbReference type="PANTHER" id="PTHR11225:SF4">
    <property type="entry name" value="NUCLEAR PORE COMPLEX PROTEIN NUP93"/>
    <property type="match status" value="1"/>
</dbReference>
<dbReference type="KEGG" id="pgr:PGTG_09714"/>
<name>E3KI76_PUCGT</name>